<dbReference type="RefSeq" id="WP_136975133.1">
    <property type="nucleotide sequence ID" value="NZ_CP070249.1"/>
</dbReference>
<dbReference type="Proteomes" id="UP000598054">
    <property type="component" value="Chromosome"/>
</dbReference>
<accession>A0ABX7IYB9</accession>
<name>A0ABX7IYB9_9ACTN</name>
<evidence type="ECO:0000256" key="1">
    <source>
        <dbReference type="SAM" id="MobiDB-lite"/>
    </source>
</evidence>
<feature type="compositionally biased region" description="Basic and acidic residues" evidence="1">
    <location>
        <begin position="98"/>
        <end position="109"/>
    </location>
</feature>
<feature type="region of interest" description="Disordered" evidence="1">
    <location>
        <begin position="95"/>
        <end position="136"/>
    </location>
</feature>
<reference evidence="2 3" key="1">
    <citation type="submission" date="2021-02" db="EMBL/GenBank/DDBJ databases">
        <title>FDA dAtabase for Regulatory Grade micrObial Sequences (FDA-ARGOS): Supporting development and validation of Infectious Disease Dx tests.</title>
        <authorList>
            <person name="Sproer C."/>
            <person name="Gronow S."/>
            <person name="Severitt S."/>
            <person name="Schroder I."/>
            <person name="Tallon L."/>
            <person name="Sadzewicz L."/>
            <person name="Zhao X."/>
            <person name="Boylan J."/>
            <person name="Ott S."/>
            <person name="Bowen H."/>
            <person name="Vavikolanu K."/>
            <person name="Mehta A."/>
            <person name="Aluvathingal J."/>
            <person name="Nadendla S."/>
            <person name="Lowell S."/>
            <person name="Myers T."/>
            <person name="Yan Y."/>
            <person name="Sichtig H."/>
        </authorList>
    </citation>
    <scope>NUCLEOTIDE SEQUENCE [LARGE SCALE GENOMIC DNA]</scope>
    <source>
        <strain evidence="2 3">FDAARGOS_1211</strain>
    </source>
</reference>
<sequence length="230" mass="25633">MAEAWAETQWGSQALAGMYRWTRDAEWSERIAVLGQPFSGWDMGQLFSLRCLAGLWMEGLLTISEVEVGAQPKQDSQRQANQQALLLLPEGISATVDPDQRGADDDGLVRWENPLSGHFNDPSDNESQPDTIAPGWSPLEVGNTDASSTCFHLARSGALARWPYGDTMLTIMQTRPRTLIQGWRMGDPAYDEVMDDLVEFSNWIATGRMFGPKIMRGMMEGEIYFPSPKA</sequence>
<proteinExistence type="predicted"/>
<gene>
    <name evidence="2" type="ORF">I6J41_08710</name>
</gene>
<evidence type="ECO:0000313" key="2">
    <source>
        <dbReference type="EMBL" id="QRV40822.1"/>
    </source>
</evidence>
<evidence type="ECO:0000313" key="3">
    <source>
        <dbReference type="Proteomes" id="UP000598054"/>
    </source>
</evidence>
<organism evidence="2 3">
    <name type="scientific">Streptomyces californicus</name>
    <dbReference type="NCBI Taxonomy" id="67351"/>
    <lineage>
        <taxon>Bacteria</taxon>
        <taxon>Bacillati</taxon>
        <taxon>Actinomycetota</taxon>
        <taxon>Actinomycetes</taxon>
        <taxon>Kitasatosporales</taxon>
        <taxon>Streptomycetaceae</taxon>
        <taxon>Streptomyces</taxon>
    </lineage>
</organism>
<protein>
    <submittedName>
        <fullName evidence="2">Uncharacterized protein</fullName>
    </submittedName>
</protein>
<dbReference type="EMBL" id="CP070249">
    <property type="protein sequence ID" value="QRV40822.1"/>
    <property type="molecule type" value="Genomic_DNA"/>
</dbReference>
<keyword evidence="3" id="KW-1185">Reference proteome</keyword>